<organism evidence="3">
    <name type="scientific">Eiseniibacteriota bacterium</name>
    <dbReference type="NCBI Taxonomy" id="2212470"/>
    <lineage>
        <taxon>Bacteria</taxon>
        <taxon>Candidatus Eiseniibacteriota</taxon>
    </lineage>
</organism>
<dbReference type="AlphaFoldDB" id="A0A832I615"/>
<dbReference type="EMBL" id="DSQF01000025">
    <property type="protein sequence ID" value="HGZ44224.1"/>
    <property type="molecule type" value="Genomic_DNA"/>
</dbReference>
<evidence type="ECO:0000256" key="1">
    <source>
        <dbReference type="SAM" id="Phobius"/>
    </source>
</evidence>
<feature type="domain" description="LiaF transmembrane" evidence="2">
    <location>
        <begin position="13"/>
        <end position="109"/>
    </location>
</feature>
<accession>A0A832I615</accession>
<keyword evidence="1" id="KW-0812">Transmembrane</keyword>
<protein>
    <recommendedName>
        <fullName evidence="2">LiaF transmembrane domain-containing protein</fullName>
    </recommendedName>
</protein>
<evidence type="ECO:0000313" key="3">
    <source>
        <dbReference type="EMBL" id="HGZ44224.1"/>
    </source>
</evidence>
<feature type="transmembrane region" description="Helical" evidence="1">
    <location>
        <begin position="89"/>
        <end position="108"/>
    </location>
</feature>
<proteinExistence type="predicted"/>
<dbReference type="InterPro" id="IPR054331">
    <property type="entry name" value="LiaF_TM"/>
</dbReference>
<feature type="transmembrane region" description="Helical" evidence="1">
    <location>
        <begin position="12"/>
        <end position="32"/>
    </location>
</feature>
<dbReference type="PANTHER" id="PTHR40763">
    <property type="entry name" value="MEMBRANE PROTEIN-RELATED"/>
    <property type="match status" value="1"/>
</dbReference>
<feature type="transmembrane region" description="Helical" evidence="1">
    <location>
        <begin position="64"/>
        <end position="83"/>
    </location>
</feature>
<comment type="caution">
    <text evidence="3">The sequence shown here is derived from an EMBL/GenBank/DDBJ whole genome shotgun (WGS) entry which is preliminary data.</text>
</comment>
<feature type="transmembrane region" description="Helical" evidence="1">
    <location>
        <begin position="38"/>
        <end position="57"/>
    </location>
</feature>
<dbReference type="PANTHER" id="PTHR40763:SF5">
    <property type="entry name" value="MEMBRANE PROTEIN"/>
    <property type="match status" value="1"/>
</dbReference>
<keyword evidence="1" id="KW-0472">Membrane</keyword>
<gene>
    <name evidence="3" type="ORF">ENR23_12565</name>
</gene>
<keyword evidence="1" id="KW-1133">Transmembrane helix</keyword>
<dbReference type="Pfam" id="PF22570">
    <property type="entry name" value="LiaF-TM"/>
    <property type="match status" value="1"/>
</dbReference>
<name>A0A832I615_UNCEI</name>
<sequence length="229" mass="25027">MDERRFDWSGRLILGLVIIALGVVLLLDRFGLADAGRILRWWPLLLVATGVSHLLGAGAPRRPVLGTVFTAIGLLLLADHLDWFDFEVWDLWPLALIALGGSMLVRHLRGPGATPGSLDSGEWIRSWAFWSGVERKANSDRFRGGELTAIMGGIEVDLRPARPEGGRCVLDVFVWWGGVEIRVPEGWKVTNEATVVMGAIEDGTRPAPDGVHTLVLRGMVVMGGVEVKH</sequence>
<evidence type="ECO:0000259" key="2">
    <source>
        <dbReference type="Pfam" id="PF22570"/>
    </source>
</evidence>
<reference evidence="3" key="1">
    <citation type="journal article" date="2020" name="mSystems">
        <title>Genome- and Community-Level Interaction Insights into Carbon Utilization and Element Cycling Functions of Hydrothermarchaeota in Hydrothermal Sediment.</title>
        <authorList>
            <person name="Zhou Z."/>
            <person name="Liu Y."/>
            <person name="Xu W."/>
            <person name="Pan J."/>
            <person name="Luo Z.H."/>
            <person name="Li M."/>
        </authorList>
    </citation>
    <scope>NUCLEOTIDE SEQUENCE [LARGE SCALE GENOMIC DNA]</scope>
    <source>
        <strain evidence="3">SpSt-381</strain>
    </source>
</reference>